<feature type="chain" id="PRO_5018141860" evidence="2">
    <location>
        <begin position="20"/>
        <end position="146"/>
    </location>
</feature>
<feature type="compositionally biased region" description="Polar residues" evidence="1">
    <location>
        <begin position="64"/>
        <end position="74"/>
    </location>
</feature>
<dbReference type="AlphaFoldDB" id="A0A3P6PC36"/>
<dbReference type="Proteomes" id="UP000281553">
    <property type="component" value="Unassembled WGS sequence"/>
</dbReference>
<evidence type="ECO:0000313" key="3">
    <source>
        <dbReference type="EMBL" id="VDK33809.1"/>
    </source>
</evidence>
<dbReference type="EMBL" id="UYRU01002227">
    <property type="protein sequence ID" value="VDK33809.1"/>
    <property type="molecule type" value="Genomic_DNA"/>
</dbReference>
<evidence type="ECO:0000313" key="4">
    <source>
        <dbReference type="Proteomes" id="UP000281553"/>
    </source>
</evidence>
<evidence type="ECO:0000256" key="2">
    <source>
        <dbReference type="SAM" id="SignalP"/>
    </source>
</evidence>
<accession>A0A3P6PC36</accession>
<feature type="signal peptide" evidence="2">
    <location>
        <begin position="1"/>
        <end position="19"/>
    </location>
</feature>
<organism evidence="3 4">
    <name type="scientific">Dibothriocephalus latus</name>
    <name type="common">Fish tapeworm</name>
    <name type="synonym">Diphyllobothrium latum</name>
    <dbReference type="NCBI Taxonomy" id="60516"/>
    <lineage>
        <taxon>Eukaryota</taxon>
        <taxon>Metazoa</taxon>
        <taxon>Spiralia</taxon>
        <taxon>Lophotrochozoa</taxon>
        <taxon>Platyhelminthes</taxon>
        <taxon>Cestoda</taxon>
        <taxon>Eucestoda</taxon>
        <taxon>Diphyllobothriidea</taxon>
        <taxon>Diphyllobothriidae</taxon>
        <taxon>Dibothriocephalus</taxon>
    </lineage>
</organism>
<reference evidence="3 4" key="1">
    <citation type="submission" date="2018-11" db="EMBL/GenBank/DDBJ databases">
        <authorList>
            <consortium name="Pathogen Informatics"/>
        </authorList>
    </citation>
    <scope>NUCLEOTIDE SEQUENCE [LARGE SCALE GENOMIC DNA]</scope>
</reference>
<dbReference type="OrthoDB" id="428480at2759"/>
<evidence type="ECO:0000256" key="1">
    <source>
        <dbReference type="SAM" id="MobiDB-lite"/>
    </source>
</evidence>
<keyword evidence="4" id="KW-1185">Reference proteome</keyword>
<gene>
    <name evidence="3" type="ORF">DILT_LOCUS518</name>
</gene>
<keyword evidence="2" id="KW-0732">Signal</keyword>
<feature type="region of interest" description="Disordered" evidence="1">
    <location>
        <begin position="60"/>
        <end position="80"/>
    </location>
</feature>
<sequence>MLFLISISILRCITIAPQAIRRYRGILCSCTGLSSLSPSRSSFTRESLSKQAFLNWRLGRVQTEETSPPNSSELPPSAFRESAKFDPWPAIQEPRLAVFLKASTQQKSAREIDCSSSLGLHCVRIHIEEAGASWPSFVMKESCKFF</sequence>
<proteinExistence type="predicted"/>
<protein>
    <submittedName>
        <fullName evidence="3">Uncharacterized protein</fullName>
    </submittedName>
</protein>
<name>A0A3P6PC36_DIBLA</name>